<protein>
    <submittedName>
        <fullName evidence="2">Alpha/beta fold hydrolase</fullName>
    </submittedName>
</protein>
<keyword evidence="1" id="KW-0732">Signal</keyword>
<accession>A0ABU7MDV9</accession>
<dbReference type="SUPFAM" id="SSF53474">
    <property type="entry name" value="alpha/beta-Hydrolases"/>
    <property type="match status" value="1"/>
</dbReference>
<gene>
    <name evidence="2" type="ORF">VZC37_12825</name>
</gene>
<feature type="chain" id="PRO_5045687440" evidence="1">
    <location>
        <begin position="25"/>
        <end position="315"/>
    </location>
</feature>
<dbReference type="PANTHER" id="PTHR32015">
    <property type="entry name" value="FASTING INDUCED LIPASE"/>
    <property type="match status" value="1"/>
</dbReference>
<keyword evidence="2" id="KW-0378">Hydrolase</keyword>
<evidence type="ECO:0000256" key="1">
    <source>
        <dbReference type="SAM" id="SignalP"/>
    </source>
</evidence>
<dbReference type="Gene3D" id="3.40.50.1820">
    <property type="entry name" value="alpha/beta hydrolase"/>
    <property type="match status" value="1"/>
</dbReference>
<comment type="caution">
    <text evidence="2">The sequence shown here is derived from an EMBL/GenBank/DDBJ whole genome shotgun (WGS) entry which is preliminary data.</text>
</comment>
<keyword evidence="3" id="KW-1185">Reference proteome</keyword>
<organism evidence="2 3">
    <name type="scientific">Gordonia sesuvii</name>
    <dbReference type="NCBI Taxonomy" id="3116777"/>
    <lineage>
        <taxon>Bacteria</taxon>
        <taxon>Bacillati</taxon>
        <taxon>Actinomycetota</taxon>
        <taxon>Actinomycetes</taxon>
        <taxon>Mycobacteriales</taxon>
        <taxon>Gordoniaceae</taxon>
        <taxon>Gordonia</taxon>
    </lineage>
</organism>
<proteinExistence type="predicted"/>
<dbReference type="Proteomes" id="UP001347146">
    <property type="component" value="Unassembled WGS sequence"/>
</dbReference>
<dbReference type="RefSeq" id="WP_330432908.1">
    <property type="nucleotide sequence ID" value="NZ_JAZDUF010000003.1"/>
</dbReference>
<reference evidence="2 3" key="1">
    <citation type="submission" date="2024-01" db="EMBL/GenBank/DDBJ databases">
        <title>Draft genome sequence of Gordonia sp. LSe1-13.</title>
        <authorList>
            <person name="Suphannarot A."/>
            <person name="Mingma R."/>
        </authorList>
    </citation>
    <scope>NUCLEOTIDE SEQUENCE [LARGE SCALE GENOMIC DNA]</scope>
    <source>
        <strain evidence="2 3">LSe1-13</strain>
    </source>
</reference>
<sequence>MRAGLAFLVAVVAALVMCAAPASAAPRPLPVVYDFTAGIGAELADPGGSLPGTNDYGCRPTRQHPRPVILVHGTGGGRQTNWATLAPVLKNAGYCVFAPTYGALSPVWPLSALGGLGPKSESAWQLATFVDRVMAATGARQVDIVGHSQGTEIPTYWMKYLGGRGKVAHYVSLAPYWRQERDSGDARSDAVTQFRRGLGIPAPPRPECPHCVPPPDDLTFNQAVRQPTPYLPGVAYTNIVTRDDQIVTPYWTGILDGPPGIDVTNIVVQDGCAIDRSEHASITSNRRSAAMVLGALDPDNAPSVPCVPVAPYTGG</sequence>
<dbReference type="EMBL" id="JAZDUF010000003">
    <property type="protein sequence ID" value="MEE3851225.1"/>
    <property type="molecule type" value="Genomic_DNA"/>
</dbReference>
<dbReference type="PANTHER" id="PTHR32015:SF1">
    <property type="entry name" value="LIPASE"/>
    <property type="match status" value="1"/>
</dbReference>
<dbReference type="Pfam" id="PF01674">
    <property type="entry name" value="Lipase_2"/>
    <property type="match status" value="1"/>
</dbReference>
<name>A0ABU7MDV9_9ACTN</name>
<dbReference type="InterPro" id="IPR029058">
    <property type="entry name" value="AB_hydrolase_fold"/>
</dbReference>
<dbReference type="GO" id="GO:0016787">
    <property type="term" value="F:hydrolase activity"/>
    <property type="evidence" value="ECO:0007669"/>
    <property type="project" value="UniProtKB-KW"/>
</dbReference>
<evidence type="ECO:0000313" key="2">
    <source>
        <dbReference type="EMBL" id="MEE3851225.1"/>
    </source>
</evidence>
<dbReference type="InterPro" id="IPR002918">
    <property type="entry name" value="Lipase_EstA/Esterase_EstB"/>
</dbReference>
<evidence type="ECO:0000313" key="3">
    <source>
        <dbReference type="Proteomes" id="UP001347146"/>
    </source>
</evidence>
<feature type="signal peptide" evidence="1">
    <location>
        <begin position="1"/>
        <end position="24"/>
    </location>
</feature>